<evidence type="ECO:0000313" key="5">
    <source>
        <dbReference type="EMBL" id="GAA2726118.1"/>
    </source>
</evidence>
<reference evidence="5 6" key="1">
    <citation type="journal article" date="2019" name="Int. J. Syst. Evol. Microbiol.">
        <title>The Global Catalogue of Microorganisms (GCM) 10K type strain sequencing project: providing services to taxonomists for standard genome sequencing and annotation.</title>
        <authorList>
            <consortium name="The Broad Institute Genomics Platform"/>
            <consortium name="The Broad Institute Genome Sequencing Center for Infectious Disease"/>
            <person name="Wu L."/>
            <person name="Ma J."/>
        </authorList>
    </citation>
    <scope>NUCLEOTIDE SEQUENCE [LARGE SCALE GENOMIC DNA]</scope>
    <source>
        <strain evidence="5 6">JCM 8201</strain>
    </source>
</reference>
<feature type="domain" description="Protein kinase" evidence="4">
    <location>
        <begin position="6"/>
        <end position="264"/>
    </location>
</feature>
<dbReference type="SUPFAM" id="SSF56112">
    <property type="entry name" value="Protein kinase-like (PK-like)"/>
    <property type="match status" value="1"/>
</dbReference>
<evidence type="ECO:0000256" key="1">
    <source>
        <dbReference type="ARBA" id="ARBA00022741"/>
    </source>
</evidence>
<dbReference type="Proteomes" id="UP001501842">
    <property type="component" value="Unassembled WGS sequence"/>
</dbReference>
<name>A0ABN3U845_9ACTN</name>
<protein>
    <recommendedName>
        <fullName evidence="4">Protein kinase domain-containing protein</fullName>
    </recommendedName>
</protein>
<dbReference type="PROSITE" id="PS00108">
    <property type="entry name" value="PROTEIN_KINASE_ST"/>
    <property type="match status" value="1"/>
</dbReference>
<sequence length="482" mass="53258">MRTERFTLVEELGSGAAGVVWRARDEVLRREVALKRLLRYPGLTPERLAARSERLLREARAAAQLDHPNAVTVFDILRHEDDVFVVMEYVAGRSLQEVVENDGPLSPVRSAHIGMQLIDVLATAHENGIVHRDVKPANILLLPGDRVKLADFGIARLEFDPTITAEGSWIGSPAYMAPEQARGERSGPETDLWALGATLYFMVEGRRAFDGHGPEEIIAAVLRGTVAPPQRAGPALRRVMGRLLTQDRARRPSPLWIRRELETAAETTPTREDDSELRQPGVKPSDASSGRTSTRHIQPVITRADATHDDGMRFPITWWWRTGRYLPRVFAALLLSVPMSTAPAAFRWVLFAATVWWAAKAASGSLRPGLLLVGPDGLAVHDGLLRLRLAWPQIAAMNLVTVRTPPSGTVLMVRTGYVPGLPDPLRGQRLGLSRSVFPWRERRTGWIGVCYLNRLRARPGEVEAAIARFAGPRAPAPPTMAD</sequence>
<proteinExistence type="predicted"/>
<dbReference type="SMART" id="SM00220">
    <property type="entry name" value="S_TKc"/>
    <property type="match status" value="1"/>
</dbReference>
<evidence type="ECO:0000313" key="6">
    <source>
        <dbReference type="Proteomes" id="UP001501842"/>
    </source>
</evidence>
<dbReference type="InterPro" id="IPR008271">
    <property type="entry name" value="Ser/Thr_kinase_AS"/>
</dbReference>
<keyword evidence="1" id="KW-0547">Nucleotide-binding</keyword>
<keyword evidence="6" id="KW-1185">Reference proteome</keyword>
<dbReference type="Gene3D" id="1.10.510.10">
    <property type="entry name" value="Transferase(Phosphotransferase) domain 1"/>
    <property type="match status" value="1"/>
</dbReference>
<evidence type="ECO:0000256" key="3">
    <source>
        <dbReference type="SAM" id="MobiDB-lite"/>
    </source>
</evidence>
<evidence type="ECO:0000259" key="4">
    <source>
        <dbReference type="PROSITE" id="PS50011"/>
    </source>
</evidence>
<dbReference type="InterPro" id="IPR011009">
    <property type="entry name" value="Kinase-like_dom_sf"/>
</dbReference>
<evidence type="ECO:0000256" key="2">
    <source>
        <dbReference type="ARBA" id="ARBA00022840"/>
    </source>
</evidence>
<feature type="compositionally biased region" description="Polar residues" evidence="3">
    <location>
        <begin position="286"/>
        <end position="296"/>
    </location>
</feature>
<comment type="caution">
    <text evidence="5">The sequence shown here is derived from an EMBL/GenBank/DDBJ whole genome shotgun (WGS) entry which is preliminary data.</text>
</comment>
<dbReference type="PANTHER" id="PTHR24346:SF30">
    <property type="entry name" value="MATERNAL EMBRYONIC LEUCINE ZIPPER KINASE"/>
    <property type="match status" value="1"/>
</dbReference>
<dbReference type="InterPro" id="IPR000719">
    <property type="entry name" value="Prot_kinase_dom"/>
</dbReference>
<dbReference type="PROSITE" id="PS50011">
    <property type="entry name" value="PROTEIN_KINASE_DOM"/>
    <property type="match status" value="1"/>
</dbReference>
<organism evidence="5 6">
    <name type="scientific">Actinocorallia aurantiaca</name>
    <dbReference type="NCBI Taxonomy" id="46204"/>
    <lineage>
        <taxon>Bacteria</taxon>
        <taxon>Bacillati</taxon>
        <taxon>Actinomycetota</taxon>
        <taxon>Actinomycetes</taxon>
        <taxon>Streptosporangiales</taxon>
        <taxon>Thermomonosporaceae</taxon>
        <taxon>Actinocorallia</taxon>
    </lineage>
</organism>
<dbReference type="RefSeq" id="WP_344450766.1">
    <property type="nucleotide sequence ID" value="NZ_BAAATZ010000009.1"/>
</dbReference>
<keyword evidence="2" id="KW-0067">ATP-binding</keyword>
<dbReference type="CDD" id="cd14014">
    <property type="entry name" value="STKc_PknB_like"/>
    <property type="match status" value="1"/>
</dbReference>
<gene>
    <name evidence="5" type="ORF">GCM10010439_27830</name>
</gene>
<feature type="region of interest" description="Disordered" evidence="3">
    <location>
        <begin position="255"/>
        <end position="296"/>
    </location>
</feature>
<dbReference type="Pfam" id="PF00069">
    <property type="entry name" value="Pkinase"/>
    <property type="match status" value="1"/>
</dbReference>
<dbReference type="PANTHER" id="PTHR24346">
    <property type="entry name" value="MAP/MICROTUBULE AFFINITY-REGULATING KINASE"/>
    <property type="match status" value="1"/>
</dbReference>
<accession>A0ABN3U845</accession>
<dbReference type="EMBL" id="BAAATZ010000009">
    <property type="protein sequence ID" value="GAA2726118.1"/>
    <property type="molecule type" value="Genomic_DNA"/>
</dbReference>